<feature type="coiled-coil region" evidence="1">
    <location>
        <begin position="176"/>
        <end position="203"/>
    </location>
</feature>
<name>A0A382DUG5_9ZZZZ</name>
<evidence type="ECO:0000256" key="2">
    <source>
        <dbReference type="SAM" id="MobiDB-lite"/>
    </source>
</evidence>
<proteinExistence type="predicted"/>
<evidence type="ECO:0000313" key="3">
    <source>
        <dbReference type="EMBL" id="SVB42146.1"/>
    </source>
</evidence>
<organism evidence="3">
    <name type="scientific">marine metagenome</name>
    <dbReference type="NCBI Taxonomy" id="408172"/>
    <lineage>
        <taxon>unclassified sequences</taxon>
        <taxon>metagenomes</taxon>
        <taxon>ecological metagenomes</taxon>
    </lineage>
</organism>
<feature type="coiled-coil region" evidence="1">
    <location>
        <begin position="270"/>
        <end position="297"/>
    </location>
</feature>
<feature type="compositionally biased region" description="Basic and acidic residues" evidence="2">
    <location>
        <begin position="37"/>
        <end position="47"/>
    </location>
</feature>
<feature type="compositionally biased region" description="Polar residues" evidence="2">
    <location>
        <begin position="350"/>
        <end position="359"/>
    </location>
</feature>
<feature type="region of interest" description="Disordered" evidence="2">
    <location>
        <begin position="349"/>
        <end position="372"/>
    </location>
</feature>
<dbReference type="EMBL" id="UINC01041204">
    <property type="protein sequence ID" value="SVB42146.1"/>
    <property type="molecule type" value="Genomic_DNA"/>
</dbReference>
<reference evidence="3" key="1">
    <citation type="submission" date="2018-05" db="EMBL/GenBank/DDBJ databases">
        <authorList>
            <person name="Lanie J.A."/>
            <person name="Ng W.-L."/>
            <person name="Kazmierczak K.M."/>
            <person name="Andrzejewski T.M."/>
            <person name="Davidsen T.M."/>
            <person name="Wayne K.J."/>
            <person name="Tettelin H."/>
            <person name="Glass J.I."/>
            <person name="Rusch D."/>
            <person name="Podicherti R."/>
            <person name="Tsui H.-C.T."/>
            <person name="Winkler M.E."/>
        </authorList>
    </citation>
    <scope>NUCLEOTIDE SEQUENCE</scope>
</reference>
<feature type="compositionally biased region" description="Acidic residues" evidence="2">
    <location>
        <begin position="48"/>
        <end position="70"/>
    </location>
</feature>
<evidence type="ECO:0008006" key="4">
    <source>
        <dbReference type="Google" id="ProtNLM"/>
    </source>
</evidence>
<feature type="region of interest" description="Disordered" evidence="2">
    <location>
        <begin position="114"/>
        <end position="137"/>
    </location>
</feature>
<evidence type="ECO:0000256" key="1">
    <source>
        <dbReference type="SAM" id="Coils"/>
    </source>
</evidence>
<dbReference type="Pfam" id="PF25623">
    <property type="entry name" value="T4_CASP"/>
    <property type="match status" value="1"/>
</dbReference>
<sequence>MSMENTNQEEVLEETEQEELVEAPEQEEENEQSEEVLAEKSKAKVKEDDDEDEEEEGDDDSDDDEEEEEESVKKEEVKVPATKAAMIKALFDKVNGLKKEEVSAKWKDLMDVAEAEDLGGPTPDDSDPEKDEVGKKKKKIKISMPEINVKEDIDALVEGEELSEEFKTKASTIFEAAVHQKVMEIATEKIEDLEKEYQTNLQEEIVSFRDELTEKVDGYLNYVVEEWMKENEIALDSSLKSELTEEFMGGLKNLFTEHYIEVPDEKVDIVESLYDKVEELEEKLNSQIDDNVKVSSELNEYRKNKILEEVCDDLADTQSEKMKSLVEGVSYEDDKDDFENKIKTIKESYFPNQTKQDANVEQESDDSPTEET</sequence>
<dbReference type="AlphaFoldDB" id="A0A382DUG5"/>
<accession>A0A382DUG5</accession>
<dbReference type="InterPro" id="IPR057966">
    <property type="entry name" value="T4_SCAF"/>
</dbReference>
<keyword evidence="1" id="KW-0175">Coiled coil</keyword>
<feature type="region of interest" description="Disordered" evidence="2">
    <location>
        <begin position="1"/>
        <end position="79"/>
    </location>
</feature>
<protein>
    <recommendedName>
        <fullName evidence="4">Prohead core protein</fullName>
    </recommendedName>
</protein>
<feature type="non-terminal residue" evidence="3">
    <location>
        <position position="372"/>
    </location>
</feature>
<gene>
    <name evidence="3" type="ORF">METZ01_LOCUS195000</name>
</gene>
<feature type="compositionally biased region" description="Acidic residues" evidence="2">
    <location>
        <begin position="360"/>
        <end position="372"/>
    </location>
</feature>
<feature type="compositionally biased region" description="Acidic residues" evidence="2">
    <location>
        <begin position="10"/>
        <end position="36"/>
    </location>
</feature>